<evidence type="ECO:0000256" key="1">
    <source>
        <dbReference type="SAM" id="SignalP"/>
    </source>
</evidence>
<comment type="caution">
    <text evidence="2">The sequence shown here is derived from an EMBL/GenBank/DDBJ whole genome shotgun (WGS) entry which is preliminary data.</text>
</comment>
<dbReference type="EMBL" id="UFYD01000001">
    <property type="protein sequence ID" value="STD11106.1"/>
    <property type="molecule type" value="Genomic_DNA"/>
</dbReference>
<dbReference type="Proteomes" id="UP000254876">
    <property type="component" value="Unassembled WGS sequence"/>
</dbReference>
<organism evidence="2 3">
    <name type="scientific">Elizabethkingia anophelis</name>
    <dbReference type="NCBI Taxonomy" id="1117645"/>
    <lineage>
        <taxon>Bacteria</taxon>
        <taxon>Pseudomonadati</taxon>
        <taxon>Bacteroidota</taxon>
        <taxon>Flavobacteriia</taxon>
        <taxon>Flavobacteriales</taxon>
        <taxon>Weeksellaceae</taxon>
        <taxon>Elizabethkingia</taxon>
    </lineage>
</organism>
<reference evidence="2 3" key="1">
    <citation type="submission" date="2018-06" db="EMBL/GenBank/DDBJ databases">
        <authorList>
            <consortium name="Pathogen Informatics"/>
            <person name="Doyle S."/>
        </authorList>
    </citation>
    <scope>NUCLEOTIDE SEQUENCE [LARGE SCALE GENOMIC DNA]</scope>
    <source>
        <strain evidence="2 3">NCTC10588</strain>
    </source>
</reference>
<accession>A0A7Z7M0A9</accession>
<keyword evidence="1" id="KW-0732">Signal</keyword>
<feature type="signal peptide" evidence="1">
    <location>
        <begin position="1"/>
        <end position="19"/>
    </location>
</feature>
<evidence type="ECO:0000313" key="2">
    <source>
        <dbReference type="EMBL" id="STD11106.1"/>
    </source>
</evidence>
<dbReference type="RefSeq" id="WP_086982571.1">
    <property type="nucleotide sequence ID" value="NZ_CP123487.1"/>
</dbReference>
<proteinExistence type="predicted"/>
<feature type="chain" id="PRO_5030917053" description="DUF3828 domain-containing protein" evidence="1">
    <location>
        <begin position="20"/>
        <end position="180"/>
    </location>
</feature>
<name>A0A7Z7M0A9_9FLAO</name>
<evidence type="ECO:0000313" key="3">
    <source>
        <dbReference type="Proteomes" id="UP000254876"/>
    </source>
</evidence>
<gene>
    <name evidence="2" type="ORF">NCTC10588_03345</name>
</gene>
<sequence>MRFLIFVLLLLLTLVQCSKGNEEKDEYEIINLILKKHVNTYSVRIFPKKGYSDEKIRKHFNDSLLHTGKLTYYLYSSIDKLDTTSSRRTIIKDKKIDLSKIQSLEINRIDNIPCKDRMTDSCDPYFTAAYYFSEIKFKGNKALVMLNFQCGGRCGKGLLIKLLKENNQWKIVKEDMVWIS</sequence>
<evidence type="ECO:0008006" key="4">
    <source>
        <dbReference type="Google" id="ProtNLM"/>
    </source>
</evidence>
<dbReference type="AlphaFoldDB" id="A0A7Z7M0A9"/>
<protein>
    <recommendedName>
        <fullName evidence="4">DUF3828 domain-containing protein</fullName>
    </recommendedName>
</protein>